<dbReference type="KEGG" id="gma:AciX8_2783"/>
<sequence>MGLRLLCVVAHPDDECFAFGGALALAAARGVETSVICLTDGQAATHRGSATSGKELGAMRRAEFVASCKVLGVAHYELLDYQDAQLEFANLSEVAGKLVARIRSFRPQVVITFGSDGGLNTHPDHTVVSAATTAAFHWAASAKRYLEHGELYQPQRLYHLSTSYFLPDRPSPIPAPWTVTLDISSVFERKQEAFRAHASQAPLMERTKPIFEKYGNEEYYTLLASPVPQPARQSTDLFEGVAEI</sequence>
<dbReference type="EMBL" id="CP003130">
    <property type="protein sequence ID" value="AEU37093.1"/>
    <property type="molecule type" value="Genomic_DNA"/>
</dbReference>
<evidence type="ECO:0000313" key="2">
    <source>
        <dbReference type="Proteomes" id="UP000007113"/>
    </source>
</evidence>
<dbReference type="STRING" id="682795.AciX8_2783"/>
<proteinExistence type="predicted"/>
<dbReference type="Pfam" id="PF02585">
    <property type="entry name" value="PIG-L"/>
    <property type="match status" value="1"/>
</dbReference>
<evidence type="ECO:0000313" key="1">
    <source>
        <dbReference type="EMBL" id="AEU37093.1"/>
    </source>
</evidence>
<name>G8NNY9_GRAMM</name>
<dbReference type="OrthoDB" id="9815144at2"/>
<protein>
    <submittedName>
        <fullName evidence="1">LmbE family protein</fullName>
    </submittedName>
</protein>
<dbReference type="Proteomes" id="UP000007113">
    <property type="component" value="Chromosome"/>
</dbReference>
<accession>G8NNY9</accession>
<keyword evidence="2" id="KW-1185">Reference proteome</keyword>
<dbReference type="PANTHER" id="PTHR12993">
    <property type="entry name" value="N-ACETYLGLUCOSAMINYL-PHOSPHATIDYLINOSITOL DE-N-ACETYLASE-RELATED"/>
    <property type="match status" value="1"/>
</dbReference>
<dbReference type="AlphaFoldDB" id="G8NNY9"/>
<reference evidence="1 2" key="1">
    <citation type="submission" date="2011-11" db="EMBL/GenBank/DDBJ databases">
        <title>Complete sequence of Granulicella mallensis MP5ACTX8.</title>
        <authorList>
            <consortium name="US DOE Joint Genome Institute"/>
            <person name="Lucas S."/>
            <person name="Copeland A."/>
            <person name="Lapidus A."/>
            <person name="Cheng J.-F."/>
            <person name="Goodwin L."/>
            <person name="Pitluck S."/>
            <person name="Peters L."/>
            <person name="Lu M."/>
            <person name="Detter J.C."/>
            <person name="Han C."/>
            <person name="Tapia R."/>
            <person name="Land M."/>
            <person name="Hauser L."/>
            <person name="Kyrpides N."/>
            <person name="Ivanova N."/>
            <person name="Mikhailova N."/>
            <person name="Pagani I."/>
            <person name="Rawat S."/>
            <person name="Mannisto M."/>
            <person name="Haggblom M."/>
            <person name="Woyke T."/>
        </authorList>
    </citation>
    <scope>NUCLEOTIDE SEQUENCE [LARGE SCALE GENOMIC DNA]</scope>
    <source>
        <strain evidence="2">ATCC BAA-1857 / DSM 23137 / MP5ACTX8</strain>
    </source>
</reference>
<dbReference type="PANTHER" id="PTHR12993:SF11">
    <property type="entry name" value="N-ACETYLGLUCOSAMINYL-PHOSPHATIDYLINOSITOL DE-N-ACETYLASE"/>
    <property type="match status" value="1"/>
</dbReference>
<organism evidence="1 2">
    <name type="scientific">Granulicella mallensis (strain ATCC BAA-1857 / DSM 23137 / MP5ACTX8)</name>
    <dbReference type="NCBI Taxonomy" id="682795"/>
    <lineage>
        <taxon>Bacteria</taxon>
        <taxon>Pseudomonadati</taxon>
        <taxon>Acidobacteriota</taxon>
        <taxon>Terriglobia</taxon>
        <taxon>Terriglobales</taxon>
        <taxon>Acidobacteriaceae</taxon>
        <taxon>Granulicella</taxon>
    </lineage>
</organism>
<dbReference type="eggNOG" id="COG2120">
    <property type="taxonomic scope" value="Bacteria"/>
</dbReference>
<dbReference type="SUPFAM" id="SSF102588">
    <property type="entry name" value="LmbE-like"/>
    <property type="match status" value="1"/>
</dbReference>
<dbReference type="Gene3D" id="3.40.50.10320">
    <property type="entry name" value="LmbE-like"/>
    <property type="match status" value="1"/>
</dbReference>
<dbReference type="InterPro" id="IPR003737">
    <property type="entry name" value="GlcNAc_PI_deacetylase-related"/>
</dbReference>
<dbReference type="InterPro" id="IPR024078">
    <property type="entry name" value="LmbE-like_dom_sf"/>
</dbReference>
<gene>
    <name evidence="1" type="ordered locus">AciX8_2783</name>
</gene>
<dbReference type="GO" id="GO:0016811">
    <property type="term" value="F:hydrolase activity, acting on carbon-nitrogen (but not peptide) bonds, in linear amides"/>
    <property type="evidence" value="ECO:0007669"/>
    <property type="project" value="TreeGrafter"/>
</dbReference>
<dbReference type="RefSeq" id="WP_014265970.1">
    <property type="nucleotide sequence ID" value="NC_016631.1"/>
</dbReference>
<dbReference type="HOGENOM" id="CLU_049311_4_1_0"/>